<accession>A0A553N1P6</accession>
<name>A0A553N1P6_9TELE</name>
<comment type="caution">
    <text evidence="1">The sequence shown here is derived from an EMBL/GenBank/DDBJ whole genome shotgun (WGS) entry which is preliminary data.</text>
</comment>
<dbReference type="AlphaFoldDB" id="A0A553N1P6"/>
<protein>
    <submittedName>
        <fullName evidence="1">Uncharacterized protein</fullName>
    </submittedName>
</protein>
<dbReference type="EMBL" id="SRMA01027128">
    <property type="protein sequence ID" value="TRY59366.1"/>
    <property type="molecule type" value="Genomic_DNA"/>
</dbReference>
<evidence type="ECO:0000313" key="2">
    <source>
        <dbReference type="Proteomes" id="UP000316079"/>
    </source>
</evidence>
<sequence length="187" mass="20794">MEQELEEKCPHKPDHQKRRRKGCVKVADWRQRQGGLQKCEGTCWRAKWWALYGAYQGPIINPGKLSHVGPTWDYPSGPCMWARYGAYQGPIINPGKLSHVGPTWDYPSGACMWALYGAYQGPIINPGKLSHVGPTWDYPSGPYMVPIMVPIWCPSGLTHGGPPWKLRTKLAGSQLVSPCGPQISAQL</sequence>
<dbReference type="Proteomes" id="UP000316079">
    <property type="component" value="Unassembled WGS sequence"/>
</dbReference>
<proteinExistence type="predicted"/>
<keyword evidence="2" id="KW-1185">Reference proteome</keyword>
<reference evidence="1 2" key="1">
    <citation type="journal article" date="2019" name="Sci. Data">
        <title>Hybrid genome assembly and annotation of Danionella translucida.</title>
        <authorList>
            <person name="Kadobianskyi M."/>
            <person name="Schulze L."/>
            <person name="Schuelke M."/>
            <person name="Judkewitz B."/>
        </authorList>
    </citation>
    <scope>NUCLEOTIDE SEQUENCE [LARGE SCALE GENOMIC DNA]</scope>
    <source>
        <strain evidence="1 2">Bolton</strain>
    </source>
</reference>
<organism evidence="1 2">
    <name type="scientific">Danionella cerebrum</name>
    <dbReference type="NCBI Taxonomy" id="2873325"/>
    <lineage>
        <taxon>Eukaryota</taxon>
        <taxon>Metazoa</taxon>
        <taxon>Chordata</taxon>
        <taxon>Craniata</taxon>
        <taxon>Vertebrata</taxon>
        <taxon>Euteleostomi</taxon>
        <taxon>Actinopterygii</taxon>
        <taxon>Neopterygii</taxon>
        <taxon>Teleostei</taxon>
        <taxon>Ostariophysi</taxon>
        <taxon>Cypriniformes</taxon>
        <taxon>Danionidae</taxon>
        <taxon>Danioninae</taxon>
        <taxon>Danionella</taxon>
    </lineage>
</organism>
<gene>
    <name evidence="1" type="ORF">DNTS_033170</name>
</gene>
<evidence type="ECO:0000313" key="1">
    <source>
        <dbReference type="EMBL" id="TRY59366.1"/>
    </source>
</evidence>